<dbReference type="Pfam" id="PF01957">
    <property type="entry name" value="NfeD"/>
    <property type="match status" value="1"/>
</dbReference>
<evidence type="ECO:0000256" key="4">
    <source>
        <dbReference type="ARBA" id="ARBA00023136"/>
    </source>
</evidence>
<name>A0A3S0V390_9VIBR</name>
<keyword evidence="3 5" id="KW-1133">Transmembrane helix</keyword>
<feature type="transmembrane region" description="Helical" evidence="5">
    <location>
        <begin position="54"/>
        <end position="72"/>
    </location>
</feature>
<sequence>MIELLDGINYWHWLAFGLALLAVELLGTAGYFLWLGLSALIVGALLTFIPMSWQLQWVSFGVFSLVTTWLWWRKQFKRDKRSDANRDLNQKHKQLLGQTVRLEQDFLAGKGRIKLGDSTWTAKSEVDLEANTLVEVTSVDGIILTINKKFEDNPK</sequence>
<keyword evidence="8" id="KW-1185">Reference proteome</keyword>
<protein>
    <submittedName>
        <fullName evidence="7">NfeD family protein</fullName>
    </submittedName>
</protein>
<keyword evidence="4 5" id="KW-0472">Membrane</keyword>
<dbReference type="Gene3D" id="2.40.50.140">
    <property type="entry name" value="Nucleic acid-binding proteins"/>
    <property type="match status" value="1"/>
</dbReference>
<gene>
    <name evidence="7" type="ORF">EJ063_10430</name>
</gene>
<comment type="subcellular location">
    <subcellularLocation>
        <location evidence="1">Membrane</location>
        <topology evidence="1">Multi-pass membrane protein</topology>
    </subcellularLocation>
</comment>
<evidence type="ECO:0000313" key="7">
    <source>
        <dbReference type="EMBL" id="RTZ16180.1"/>
    </source>
</evidence>
<feature type="transmembrane region" description="Helical" evidence="5">
    <location>
        <begin position="12"/>
        <end position="34"/>
    </location>
</feature>
<dbReference type="Proteomes" id="UP000268973">
    <property type="component" value="Unassembled WGS sequence"/>
</dbReference>
<dbReference type="RefSeq" id="WP_126574218.1">
    <property type="nucleotide sequence ID" value="NZ_RXZH01000003.1"/>
</dbReference>
<dbReference type="EMBL" id="RXZH01000003">
    <property type="protein sequence ID" value="RTZ16180.1"/>
    <property type="molecule type" value="Genomic_DNA"/>
</dbReference>
<proteinExistence type="predicted"/>
<dbReference type="PANTHER" id="PTHR33507:SF3">
    <property type="entry name" value="INNER MEMBRANE PROTEIN YBBJ"/>
    <property type="match status" value="1"/>
</dbReference>
<evidence type="ECO:0000256" key="1">
    <source>
        <dbReference type="ARBA" id="ARBA00004141"/>
    </source>
</evidence>
<evidence type="ECO:0000256" key="5">
    <source>
        <dbReference type="SAM" id="Phobius"/>
    </source>
</evidence>
<dbReference type="SUPFAM" id="SSF141322">
    <property type="entry name" value="NfeD domain-like"/>
    <property type="match status" value="1"/>
</dbReference>
<dbReference type="InterPro" id="IPR012340">
    <property type="entry name" value="NA-bd_OB-fold"/>
</dbReference>
<feature type="domain" description="NfeD-like C-terminal" evidence="6">
    <location>
        <begin position="93"/>
        <end position="147"/>
    </location>
</feature>
<comment type="caution">
    <text evidence="7">The sequence shown here is derived from an EMBL/GenBank/DDBJ whole genome shotgun (WGS) entry which is preliminary data.</text>
</comment>
<evidence type="ECO:0000313" key="8">
    <source>
        <dbReference type="Proteomes" id="UP000268973"/>
    </source>
</evidence>
<dbReference type="PANTHER" id="PTHR33507">
    <property type="entry name" value="INNER MEMBRANE PROTEIN YBBJ"/>
    <property type="match status" value="1"/>
</dbReference>
<dbReference type="GO" id="GO:0005886">
    <property type="term" value="C:plasma membrane"/>
    <property type="evidence" value="ECO:0007669"/>
    <property type="project" value="TreeGrafter"/>
</dbReference>
<evidence type="ECO:0000259" key="6">
    <source>
        <dbReference type="Pfam" id="PF01957"/>
    </source>
</evidence>
<dbReference type="InterPro" id="IPR002810">
    <property type="entry name" value="NfeD-like_C"/>
</dbReference>
<evidence type="ECO:0000256" key="2">
    <source>
        <dbReference type="ARBA" id="ARBA00022692"/>
    </source>
</evidence>
<organism evidence="7 8">
    <name type="scientific">Vibrio aquaticus</name>
    <dbReference type="NCBI Taxonomy" id="2496559"/>
    <lineage>
        <taxon>Bacteria</taxon>
        <taxon>Pseudomonadati</taxon>
        <taxon>Pseudomonadota</taxon>
        <taxon>Gammaproteobacteria</taxon>
        <taxon>Vibrionales</taxon>
        <taxon>Vibrionaceae</taxon>
        <taxon>Vibrio</taxon>
    </lineage>
</organism>
<dbReference type="InterPro" id="IPR052165">
    <property type="entry name" value="Membrane_assoc_protease"/>
</dbReference>
<keyword evidence="2 5" id="KW-0812">Transmembrane</keyword>
<dbReference type="OrthoDB" id="6402862at2"/>
<dbReference type="AlphaFoldDB" id="A0A3S0V390"/>
<reference evidence="7 8" key="1">
    <citation type="submission" date="2018-12" db="EMBL/GenBank/DDBJ databases">
        <title>Vibrio sp. isolated from China Sea.</title>
        <authorList>
            <person name="Li Y."/>
        </authorList>
    </citation>
    <scope>NUCLEOTIDE SEQUENCE [LARGE SCALE GENOMIC DNA]</scope>
    <source>
        <strain evidence="7 8">BEI207</strain>
    </source>
</reference>
<accession>A0A3S0V390</accession>
<evidence type="ECO:0000256" key="3">
    <source>
        <dbReference type="ARBA" id="ARBA00022989"/>
    </source>
</evidence>